<protein>
    <submittedName>
        <fullName evidence="1">Uncharacterized protein</fullName>
    </submittedName>
</protein>
<comment type="caution">
    <text evidence="1">The sequence shown here is derived from an EMBL/GenBank/DDBJ whole genome shotgun (WGS) entry which is preliminary data.</text>
</comment>
<name>A0A3M7QGS3_BRAPC</name>
<organism evidence="1 2">
    <name type="scientific">Brachionus plicatilis</name>
    <name type="common">Marine rotifer</name>
    <name type="synonym">Brachionus muelleri</name>
    <dbReference type="NCBI Taxonomy" id="10195"/>
    <lineage>
        <taxon>Eukaryota</taxon>
        <taxon>Metazoa</taxon>
        <taxon>Spiralia</taxon>
        <taxon>Gnathifera</taxon>
        <taxon>Rotifera</taxon>
        <taxon>Eurotatoria</taxon>
        <taxon>Monogononta</taxon>
        <taxon>Pseudotrocha</taxon>
        <taxon>Ploima</taxon>
        <taxon>Brachionidae</taxon>
        <taxon>Brachionus</taxon>
    </lineage>
</organism>
<proteinExistence type="predicted"/>
<dbReference type="Proteomes" id="UP000276133">
    <property type="component" value="Unassembled WGS sequence"/>
</dbReference>
<evidence type="ECO:0000313" key="2">
    <source>
        <dbReference type="Proteomes" id="UP000276133"/>
    </source>
</evidence>
<sequence length="71" mass="8336">MFFFHLKFYDNSWNLGPQDESFFNGNWVMLSMGLQNRLGNSFSIENKLKVSLRLRPSYQYCSSLSTNLKST</sequence>
<accession>A0A3M7QGS3</accession>
<dbReference type="EMBL" id="REGN01006200">
    <property type="protein sequence ID" value="RNA10443.1"/>
    <property type="molecule type" value="Genomic_DNA"/>
</dbReference>
<gene>
    <name evidence="1" type="ORF">BpHYR1_022900</name>
</gene>
<evidence type="ECO:0000313" key="1">
    <source>
        <dbReference type="EMBL" id="RNA10443.1"/>
    </source>
</evidence>
<reference evidence="1 2" key="1">
    <citation type="journal article" date="2018" name="Sci. Rep.">
        <title>Genomic signatures of local adaptation to the degree of environmental predictability in rotifers.</title>
        <authorList>
            <person name="Franch-Gras L."/>
            <person name="Hahn C."/>
            <person name="Garcia-Roger E.M."/>
            <person name="Carmona M.J."/>
            <person name="Serra M."/>
            <person name="Gomez A."/>
        </authorList>
    </citation>
    <scope>NUCLEOTIDE SEQUENCE [LARGE SCALE GENOMIC DNA]</scope>
    <source>
        <strain evidence="1">HYR1</strain>
    </source>
</reference>
<keyword evidence="2" id="KW-1185">Reference proteome</keyword>
<dbReference type="AlphaFoldDB" id="A0A3M7QGS3"/>